<evidence type="ECO:0000313" key="1">
    <source>
        <dbReference type="EMBL" id="SAY46188.1"/>
    </source>
</evidence>
<gene>
    <name evidence="1" type="primary">csy1</name>
    <name evidence="1" type="ORF">PWN146_04953</name>
</gene>
<protein>
    <submittedName>
        <fullName evidence="1">CRISPR-associated protein Csy1</fullName>
    </submittedName>
</protein>
<dbReference type="Pfam" id="PF09611">
    <property type="entry name" value="Cas_Csy1"/>
    <property type="match status" value="1"/>
</dbReference>
<dbReference type="NCBIfam" id="TIGR02564">
    <property type="entry name" value="cas_Csy1"/>
    <property type="match status" value="1"/>
</dbReference>
<name>A0A1C3HME0_SERMA</name>
<proteinExistence type="predicted"/>
<reference evidence="1" key="1">
    <citation type="submission" date="2016-05" db="EMBL/GenBank/DDBJ databases">
        <authorList>
            <person name="Cock P.J.A."/>
            <person name="Cock P.J.A."/>
        </authorList>
    </citation>
    <scope>NUCLEOTIDE SEQUENCE</scope>
    <source>
        <strain evidence="1">PWN146_assembly</strain>
    </source>
</reference>
<dbReference type="InterPro" id="IPR013397">
    <property type="entry name" value="CRISPR-assoc_prot_Csy1"/>
</dbReference>
<accession>A0A1C3HME0</accession>
<dbReference type="EMBL" id="LT575490">
    <property type="protein sequence ID" value="SAY46188.1"/>
    <property type="molecule type" value="Genomic_DNA"/>
</dbReference>
<dbReference type="AlphaFoldDB" id="A0A1C3HME0"/>
<sequence length="445" mass="50923">MPQQGLASFIVTYIEGRREPKLEAFDKDAQKKLAAATEAEQGVLQQQLAQERRDLEQRYEVRAWLTDAAARAGQISLVTHAAKYTHSDAKGSSVYGEAEGDERYLSTATLSKPAVDAVGNAAALDVAKLLQTEHQGDSLLACLQRQDRSALAELAENAEQLEQWVLGFSQALINKQPSSHKLAKQIYFPVGDGYHLLSPLFSSSLAQALHDRLLHVRFSDETKEVNQARRAGQWHPQQLTYFPQTAVMNMGGTKPQNISYLNSARGGRVWLLPCTPPEWQSLDKPPYGCKSIFDRRGPFSYLVRGIVAQLRHFLLEVQERESTKEIRRRRQDYIDQIIDMLFNVAADIQREEWRGWSRNDNCELKPAQQLWLDPFRSMDDELFRAEREKDAWQVDIADDFAVWLNRQLSIEPMNMGMVERRDWRAAPLFRQRLRTLEDALAEDLK</sequence>
<organism evidence="1">
    <name type="scientific">Serratia marcescens</name>
    <dbReference type="NCBI Taxonomy" id="615"/>
    <lineage>
        <taxon>Bacteria</taxon>
        <taxon>Pseudomonadati</taxon>
        <taxon>Pseudomonadota</taxon>
        <taxon>Gammaproteobacteria</taxon>
        <taxon>Enterobacterales</taxon>
        <taxon>Yersiniaceae</taxon>
        <taxon>Serratia</taxon>
    </lineage>
</organism>
<dbReference type="CDD" id="cd09735">
    <property type="entry name" value="Csy1_I-F"/>
    <property type="match status" value="1"/>
</dbReference>